<dbReference type="GO" id="GO:0006351">
    <property type="term" value="P:DNA-templated transcription"/>
    <property type="evidence" value="ECO:0007669"/>
    <property type="project" value="InterPro"/>
</dbReference>
<dbReference type="OrthoDB" id="272392at2759"/>
<organism evidence="10 11">
    <name type="scientific">Prunus persica</name>
    <name type="common">Peach</name>
    <name type="synonym">Amygdalus persica</name>
    <dbReference type="NCBI Taxonomy" id="3760"/>
    <lineage>
        <taxon>Eukaryota</taxon>
        <taxon>Viridiplantae</taxon>
        <taxon>Streptophyta</taxon>
        <taxon>Embryophyta</taxon>
        <taxon>Tracheophyta</taxon>
        <taxon>Spermatophyta</taxon>
        <taxon>Magnoliopsida</taxon>
        <taxon>eudicotyledons</taxon>
        <taxon>Gunneridae</taxon>
        <taxon>Pentapetalae</taxon>
        <taxon>rosids</taxon>
        <taxon>fabids</taxon>
        <taxon>Rosales</taxon>
        <taxon>Rosaceae</taxon>
        <taxon>Amygdaloideae</taxon>
        <taxon>Amygdaleae</taxon>
        <taxon>Prunus</taxon>
    </lineage>
</organism>
<dbReference type="Pfam" id="PF08221">
    <property type="entry name" value="HTH_9"/>
    <property type="match status" value="1"/>
</dbReference>
<dbReference type="InterPro" id="IPR039748">
    <property type="entry name" value="RPC3"/>
</dbReference>
<feature type="domain" description="RNA polymerase III subunit RPC82-related helix-turn-helix" evidence="9">
    <location>
        <begin position="10"/>
        <end position="66"/>
    </location>
</feature>
<comment type="subunit">
    <text evidence="7">Component of the RNA polymerase III (Pol III) complex consisting of 17 subunits.</text>
</comment>
<evidence type="ECO:0000256" key="7">
    <source>
        <dbReference type="RuleBase" id="RU367076"/>
    </source>
</evidence>
<sequence>MTLTQYGIKYAVHIITSNFGNLVAKVCEILLRRGHLSLKQLIGFTELTPQQVKNSLLILIQHNCVQPFSFDQSEGPKVTQYIALFDNIIHRGRFAKFLAVVSQELDTDRELILKDLLENGRLTLKQIIEGAESSKSQGDSADKDSVQESFLKLVNAHFVERCPAPEPVLGQATKQEGPAKKRGAKSAKMVEVPETIEQRVIAAAAPPEAIRFSIMIDSEADAPGGKSDNMSVGEKRKHATLEFDAEFESSDEVVLWRANFEEFIRCLRHKACVENVRARLDDEAAVVLRAMLKATRTAEKKVKTENSVPLSLNTIYEEVINSEAGRSLTMGRVRDSLSGLCDSSQERDVDEDESYSADLKKILELAQDDEVELIVLKRYGKDAYTMFRILSLAGRPIETDKISDMSQLSLVEKNETPKILYNLWKDDYLHMERLVVTGARQSQFLVWRVDKPIIWKHVLDEMFHTALNLSLRLACEEERFKEITDLPAHKLLGEMAKQWQLYRNVILVLQASLLKLDDALMLFHDF</sequence>
<evidence type="ECO:0000259" key="8">
    <source>
        <dbReference type="Pfam" id="PF05645"/>
    </source>
</evidence>
<evidence type="ECO:0000313" key="11">
    <source>
        <dbReference type="Proteomes" id="UP000006882"/>
    </source>
</evidence>
<dbReference type="Gramene" id="ONI25313">
    <property type="protein sequence ID" value="ONI25313"/>
    <property type="gene ID" value="PRUPE_2G295500"/>
</dbReference>
<feature type="domain" description="RNA polymerase III Rpc82 C -terminal" evidence="8">
    <location>
        <begin position="148"/>
        <end position="361"/>
    </location>
</feature>
<evidence type="ECO:0000256" key="6">
    <source>
        <dbReference type="ARBA" id="ARBA00023242"/>
    </source>
</evidence>
<dbReference type="STRING" id="3760.A0A251QNI9"/>
<dbReference type="AlphaFoldDB" id="A0A251QNI9"/>
<dbReference type="FunFam" id="1.10.10.10:FF:000218">
    <property type="entry name" value="DNA-directed RNA polymerase III subunit RPC3"/>
    <property type="match status" value="1"/>
</dbReference>
<name>A0A251QNI9_PRUPE</name>
<keyword evidence="11" id="KW-1185">Reference proteome</keyword>
<comment type="similarity">
    <text evidence="2 7">Belongs to the eukaryotic RPC3/POLR3C RNA polymerase subunit family.</text>
</comment>
<evidence type="ECO:0000259" key="9">
    <source>
        <dbReference type="Pfam" id="PF08221"/>
    </source>
</evidence>
<accession>A0A251QNI9</accession>
<dbReference type="InterPro" id="IPR036388">
    <property type="entry name" value="WH-like_DNA-bd_sf"/>
</dbReference>
<evidence type="ECO:0000256" key="2">
    <source>
        <dbReference type="ARBA" id="ARBA00007206"/>
    </source>
</evidence>
<comment type="subcellular location">
    <subcellularLocation>
        <location evidence="1 7">Nucleus</location>
    </subcellularLocation>
</comment>
<reference evidence="10 11" key="1">
    <citation type="journal article" date="2013" name="Nat. Genet.">
        <title>The high-quality draft genome of peach (Prunus persica) identifies unique patterns of genetic diversity, domestication and genome evolution.</title>
        <authorList>
            <consortium name="International Peach Genome Initiative"/>
            <person name="Verde I."/>
            <person name="Abbott A.G."/>
            <person name="Scalabrin S."/>
            <person name="Jung S."/>
            <person name="Shu S."/>
            <person name="Marroni F."/>
            <person name="Zhebentyayeva T."/>
            <person name="Dettori M.T."/>
            <person name="Grimwood J."/>
            <person name="Cattonaro F."/>
            <person name="Zuccolo A."/>
            <person name="Rossini L."/>
            <person name="Jenkins J."/>
            <person name="Vendramin E."/>
            <person name="Meisel L.A."/>
            <person name="Decroocq V."/>
            <person name="Sosinski B."/>
            <person name="Prochnik S."/>
            <person name="Mitros T."/>
            <person name="Policriti A."/>
            <person name="Cipriani G."/>
            <person name="Dondini L."/>
            <person name="Ficklin S."/>
            <person name="Goodstein D.M."/>
            <person name="Xuan P."/>
            <person name="Del Fabbro C."/>
            <person name="Aramini V."/>
            <person name="Copetti D."/>
            <person name="Gonzalez S."/>
            <person name="Horner D.S."/>
            <person name="Falchi R."/>
            <person name="Lucas S."/>
            <person name="Mica E."/>
            <person name="Maldonado J."/>
            <person name="Lazzari B."/>
            <person name="Bielenberg D."/>
            <person name="Pirona R."/>
            <person name="Miculan M."/>
            <person name="Barakat A."/>
            <person name="Testolin R."/>
            <person name="Stella A."/>
            <person name="Tartarini S."/>
            <person name="Tonutti P."/>
            <person name="Arus P."/>
            <person name="Orellana A."/>
            <person name="Wells C."/>
            <person name="Main D."/>
            <person name="Vizzotto G."/>
            <person name="Silva H."/>
            <person name="Salamini F."/>
            <person name="Schmutz J."/>
            <person name="Morgante M."/>
            <person name="Rokhsar D.S."/>
        </authorList>
    </citation>
    <scope>NUCLEOTIDE SEQUENCE [LARGE SCALE GENOMIC DNA]</scope>
    <source>
        <strain evidence="11">cv. Nemared</strain>
    </source>
</reference>
<comment type="function">
    <text evidence="7">DNA-dependent RNA polymerase catalyzes the transcription of DNA into RNA using the four ribonucleoside triphosphates as substrates. Specific core component of RNA polymerase III which synthesizes small RNAs, such as 5S rRNA and tRNAs.</text>
</comment>
<evidence type="ECO:0000313" key="10">
    <source>
        <dbReference type="EMBL" id="ONI25313.1"/>
    </source>
</evidence>
<gene>
    <name evidence="10" type="ORF">PRUPE_2G295500</name>
</gene>
<evidence type="ECO:0000256" key="4">
    <source>
        <dbReference type="ARBA" id="ARBA00022478"/>
    </source>
</evidence>
<keyword evidence="6 7" id="KW-0539">Nucleus</keyword>
<dbReference type="FunFam" id="1.10.10.10:FF:000515">
    <property type="entry name" value="DNA-directed RNA polymerase III subunit rpc3"/>
    <property type="match status" value="1"/>
</dbReference>
<dbReference type="Proteomes" id="UP000006882">
    <property type="component" value="Chromosome G2"/>
</dbReference>
<evidence type="ECO:0000256" key="5">
    <source>
        <dbReference type="ARBA" id="ARBA00023163"/>
    </source>
</evidence>
<dbReference type="PANTHER" id="PTHR12949">
    <property type="entry name" value="RNA POLYMERASE III DNA DIRECTED -RELATED"/>
    <property type="match status" value="1"/>
</dbReference>
<evidence type="ECO:0000256" key="1">
    <source>
        <dbReference type="ARBA" id="ARBA00004123"/>
    </source>
</evidence>
<dbReference type="Pfam" id="PF05645">
    <property type="entry name" value="RNA_pol_Rpc82"/>
    <property type="match status" value="1"/>
</dbReference>
<proteinExistence type="inferred from homology"/>
<dbReference type="Gene3D" id="1.10.10.10">
    <property type="entry name" value="Winged helix-like DNA-binding domain superfamily/Winged helix DNA-binding domain"/>
    <property type="match status" value="3"/>
</dbReference>
<keyword evidence="5 7" id="KW-0804">Transcription</keyword>
<dbReference type="GO" id="GO:0003697">
    <property type="term" value="F:single-stranded DNA binding"/>
    <property type="evidence" value="ECO:0007669"/>
    <property type="project" value="UniProtKB-UniRule"/>
</dbReference>
<dbReference type="EMBL" id="CM007652">
    <property type="protein sequence ID" value="ONI25313.1"/>
    <property type="molecule type" value="Genomic_DNA"/>
</dbReference>
<protein>
    <recommendedName>
        <fullName evidence="3 7">DNA-directed RNA polymerase III subunit RPC3</fullName>
        <shortName evidence="7">RNA polymerase III subunit C3</shortName>
    </recommendedName>
</protein>
<dbReference type="SMR" id="A0A251QNI9"/>
<dbReference type="InterPro" id="IPR013197">
    <property type="entry name" value="RNA_pol_III_RPC82-rel_HTH"/>
</dbReference>
<dbReference type="eggNOG" id="KOG2587">
    <property type="taxonomic scope" value="Eukaryota"/>
</dbReference>
<dbReference type="InterPro" id="IPR008806">
    <property type="entry name" value="RNA_pol_III_Rpc82_C"/>
</dbReference>
<dbReference type="GO" id="GO:0005666">
    <property type="term" value="C:RNA polymerase III complex"/>
    <property type="evidence" value="ECO:0000318"/>
    <property type="project" value="GO_Central"/>
</dbReference>
<keyword evidence="4 7" id="KW-0240">DNA-directed RNA polymerase</keyword>
<evidence type="ECO:0000256" key="3">
    <source>
        <dbReference type="ARBA" id="ARBA00016689"/>
    </source>
</evidence>
<dbReference type="PANTHER" id="PTHR12949:SF0">
    <property type="entry name" value="DNA-DIRECTED RNA POLYMERASE III SUBUNIT RPC3"/>
    <property type="match status" value="1"/>
</dbReference>